<feature type="transmembrane region" description="Helical" evidence="1">
    <location>
        <begin position="234"/>
        <end position="255"/>
    </location>
</feature>
<evidence type="ECO:0000313" key="4">
    <source>
        <dbReference type="EMBL" id="KAF0504110.1"/>
    </source>
</evidence>
<keyword evidence="1" id="KW-0472">Membrane</keyword>
<comment type="caution">
    <text evidence="4">The sequence shown here is derived from an EMBL/GenBank/DDBJ whole genome shotgun (WGS) entry which is preliminary data.</text>
</comment>
<dbReference type="AlphaFoldDB" id="A0A8H4EKD4"/>
<organism evidence="4 5">
    <name type="scientific">Gigaspora margarita</name>
    <dbReference type="NCBI Taxonomy" id="4874"/>
    <lineage>
        <taxon>Eukaryota</taxon>
        <taxon>Fungi</taxon>
        <taxon>Fungi incertae sedis</taxon>
        <taxon>Mucoromycota</taxon>
        <taxon>Glomeromycotina</taxon>
        <taxon>Glomeromycetes</taxon>
        <taxon>Diversisporales</taxon>
        <taxon>Gigasporaceae</taxon>
        <taxon>Gigaspora</taxon>
    </lineage>
</organism>
<evidence type="ECO:0000259" key="3">
    <source>
        <dbReference type="Pfam" id="PF24855"/>
    </source>
</evidence>
<dbReference type="EMBL" id="WTPW01000512">
    <property type="protein sequence ID" value="KAF0504110.1"/>
    <property type="molecule type" value="Genomic_DNA"/>
</dbReference>
<keyword evidence="2" id="KW-0732">Signal</keyword>
<evidence type="ECO:0000256" key="1">
    <source>
        <dbReference type="SAM" id="Phobius"/>
    </source>
</evidence>
<protein>
    <recommendedName>
        <fullName evidence="3">DUF7729 domain-containing protein</fullName>
    </recommendedName>
</protein>
<keyword evidence="1" id="KW-1133">Transmembrane helix</keyword>
<dbReference type="OrthoDB" id="2536450at2759"/>
<feature type="signal peptide" evidence="2">
    <location>
        <begin position="1"/>
        <end position="22"/>
    </location>
</feature>
<dbReference type="Pfam" id="PF24855">
    <property type="entry name" value="DUF7729"/>
    <property type="match status" value="1"/>
</dbReference>
<accession>A0A8H4EKD4</accession>
<evidence type="ECO:0000313" key="5">
    <source>
        <dbReference type="Proteomes" id="UP000439903"/>
    </source>
</evidence>
<dbReference type="InterPro" id="IPR056146">
    <property type="entry name" value="DUF7729"/>
</dbReference>
<keyword evidence="5" id="KW-1185">Reference proteome</keyword>
<dbReference type="PANTHER" id="PTHR34862">
    <property type="entry name" value="SPARK DOMAIN-CONTAINING PROTEIN"/>
    <property type="match status" value="1"/>
</dbReference>
<feature type="chain" id="PRO_5034331222" description="DUF7729 domain-containing protein" evidence="2">
    <location>
        <begin position="23"/>
        <end position="257"/>
    </location>
</feature>
<dbReference type="Proteomes" id="UP000439903">
    <property type="component" value="Unassembled WGS sequence"/>
</dbReference>
<proteinExistence type="predicted"/>
<reference evidence="4 5" key="1">
    <citation type="journal article" date="2019" name="Environ. Microbiol.">
        <title>At the nexus of three kingdoms: the genome of the mycorrhizal fungus Gigaspora margarita provides insights into plant, endobacterial and fungal interactions.</title>
        <authorList>
            <person name="Venice F."/>
            <person name="Ghignone S."/>
            <person name="Salvioli di Fossalunga A."/>
            <person name="Amselem J."/>
            <person name="Novero M."/>
            <person name="Xianan X."/>
            <person name="Sedzielewska Toro K."/>
            <person name="Morin E."/>
            <person name="Lipzen A."/>
            <person name="Grigoriev I.V."/>
            <person name="Henrissat B."/>
            <person name="Martin F.M."/>
            <person name="Bonfante P."/>
        </authorList>
    </citation>
    <scope>NUCLEOTIDE SEQUENCE [LARGE SCALE GENOMIC DNA]</scope>
    <source>
        <strain evidence="4 5">BEG34</strain>
    </source>
</reference>
<evidence type="ECO:0000256" key="2">
    <source>
        <dbReference type="SAM" id="SignalP"/>
    </source>
</evidence>
<name>A0A8H4EKD4_GIGMA</name>
<sequence length="257" mass="27338">MKFLQTSSLFVFVFVTFNCVSSQQIPTNLSSTCLTELIKLSGNSELNSCASFTKLAQLQNTTNPKPILDSYCSAPKCNDNTTSTAATELKSQCATDLAAKDPIVTTLKNILVFNSPLKDSLCFKNSSGGYCDMDPNSQEILSYIGGANATPPTDINCNDCNKAILNTFVNYFKQHPESTTELSTDPKSLENLVTTKCGASFLDGTVPTSTNSSTPASTGAGAKSGGISMHSPSFIGFTMFANTIIVASFIILIAYTI</sequence>
<keyword evidence="1" id="KW-0812">Transmembrane</keyword>
<feature type="domain" description="DUF7729" evidence="3">
    <location>
        <begin position="25"/>
        <end position="204"/>
    </location>
</feature>
<gene>
    <name evidence="4" type="ORF">F8M41_019621</name>
</gene>
<dbReference type="PANTHER" id="PTHR34862:SF1">
    <property type="entry name" value="SPARK DOMAIN-CONTAINING PROTEIN"/>
    <property type="match status" value="1"/>
</dbReference>